<dbReference type="Gene3D" id="2.170.150.40">
    <property type="entry name" value="Domain of unknown function (DUF427)"/>
    <property type="match status" value="1"/>
</dbReference>
<accession>A0AAD3Y9Z1</accession>
<dbReference type="Pfam" id="PF04248">
    <property type="entry name" value="NTP_transf_9"/>
    <property type="match status" value="1"/>
</dbReference>
<dbReference type="PANTHER" id="PTHR34310:SF9">
    <property type="entry name" value="BLR5716 PROTEIN"/>
    <property type="match status" value="1"/>
</dbReference>
<keyword evidence="3" id="KW-1185">Reference proteome</keyword>
<reference evidence="2" key="2">
    <citation type="submission" date="2023-06" db="EMBL/GenBank/DDBJ databases">
        <authorList>
            <person name="Kobayashi Y."/>
            <person name="Kayamori A."/>
            <person name="Aoki K."/>
            <person name="Shiwa Y."/>
            <person name="Fujita N."/>
            <person name="Sugita T."/>
            <person name="Iwasaki W."/>
            <person name="Tanaka N."/>
            <person name="Takashima M."/>
        </authorList>
    </citation>
    <scope>NUCLEOTIDE SEQUENCE</scope>
    <source>
        <strain evidence="2">HIS016</strain>
    </source>
</reference>
<dbReference type="InterPro" id="IPR038694">
    <property type="entry name" value="DUF427_sf"/>
</dbReference>
<evidence type="ECO:0000259" key="1">
    <source>
        <dbReference type="Pfam" id="PF04248"/>
    </source>
</evidence>
<sequence>MHAKLTKSGDIEITPSNRHIRVLDKAGTLLADSKSPVELFEYRCPVRFYLPSNDVIWDTLDKIDMTTSCPYKGTADRYWRAKAGGDYIAWGYSDPLPSVAAIKDHVAFYNEKLRIEVDGQPLT</sequence>
<organism evidence="2 3">
    <name type="scientific">Cutaneotrichosporon spelunceum</name>
    <dbReference type="NCBI Taxonomy" id="1672016"/>
    <lineage>
        <taxon>Eukaryota</taxon>
        <taxon>Fungi</taxon>
        <taxon>Dikarya</taxon>
        <taxon>Basidiomycota</taxon>
        <taxon>Agaricomycotina</taxon>
        <taxon>Tremellomycetes</taxon>
        <taxon>Trichosporonales</taxon>
        <taxon>Trichosporonaceae</taxon>
        <taxon>Cutaneotrichosporon</taxon>
    </lineage>
</organism>
<reference evidence="2" key="1">
    <citation type="journal article" date="2023" name="BMC Genomics">
        <title>Chromosome-level genome assemblies of Cutaneotrichosporon spp. (Trichosporonales, Basidiomycota) reveal imbalanced evolution between nucleotide sequences and chromosome synteny.</title>
        <authorList>
            <person name="Kobayashi Y."/>
            <person name="Kayamori A."/>
            <person name="Aoki K."/>
            <person name="Shiwa Y."/>
            <person name="Matsutani M."/>
            <person name="Fujita N."/>
            <person name="Sugita T."/>
            <person name="Iwasaki W."/>
            <person name="Tanaka N."/>
            <person name="Takashima M."/>
        </authorList>
    </citation>
    <scope>NUCLEOTIDE SEQUENCE</scope>
    <source>
        <strain evidence="2">HIS016</strain>
    </source>
</reference>
<protein>
    <recommendedName>
        <fullName evidence="1">DUF427 domain-containing protein</fullName>
    </recommendedName>
</protein>
<evidence type="ECO:0000313" key="2">
    <source>
        <dbReference type="EMBL" id="GMK54174.1"/>
    </source>
</evidence>
<gene>
    <name evidence="2" type="ORF">CspeluHIS016_0107600</name>
</gene>
<dbReference type="InterPro" id="IPR007361">
    <property type="entry name" value="DUF427"/>
</dbReference>
<dbReference type="PANTHER" id="PTHR34310">
    <property type="entry name" value="DUF427 DOMAIN PROTEIN (AFU_ORTHOLOGUE AFUA_3G02220)"/>
    <property type="match status" value="1"/>
</dbReference>
<proteinExistence type="predicted"/>
<dbReference type="EMBL" id="BTCM01000001">
    <property type="protein sequence ID" value="GMK54174.1"/>
    <property type="molecule type" value="Genomic_DNA"/>
</dbReference>
<dbReference type="AlphaFoldDB" id="A0AAD3Y9Z1"/>
<feature type="domain" description="DUF427" evidence="1">
    <location>
        <begin position="26"/>
        <end position="111"/>
    </location>
</feature>
<comment type="caution">
    <text evidence="2">The sequence shown here is derived from an EMBL/GenBank/DDBJ whole genome shotgun (WGS) entry which is preliminary data.</text>
</comment>
<evidence type="ECO:0000313" key="3">
    <source>
        <dbReference type="Proteomes" id="UP001222932"/>
    </source>
</evidence>
<name>A0AAD3Y9Z1_9TREE</name>
<dbReference type="Proteomes" id="UP001222932">
    <property type="component" value="Unassembled WGS sequence"/>
</dbReference>